<dbReference type="Pfam" id="PF02687">
    <property type="entry name" value="FtsX"/>
    <property type="match status" value="2"/>
</dbReference>
<feature type="transmembrane region" description="Helical" evidence="6">
    <location>
        <begin position="723"/>
        <end position="744"/>
    </location>
</feature>
<feature type="transmembrane region" description="Helical" evidence="6">
    <location>
        <begin position="811"/>
        <end position="833"/>
    </location>
</feature>
<evidence type="ECO:0000256" key="6">
    <source>
        <dbReference type="SAM" id="Phobius"/>
    </source>
</evidence>
<keyword evidence="5 6" id="KW-0472">Membrane</keyword>
<feature type="transmembrane region" description="Helical" evidence="6">
    <location>
        <begin position="465"/>
        <end position="488"/>
    </location>
</feature>
<dbReference type="PANTHER" id="PTHR30572:SF18">
    <property type="entry name" value="ABC-TYPE MACROLIDE FAMILY EXPORT SYSTEM PERMEASE COMPONENT 2"/>
    <property type="match status" value="1"/>
</dbReference>
<feature type="transmembrane region" description="Helical" evidence="6">
    <location>
        <begin position="779"/>
        <end position="799"/>
    </location>
</feature>
<feature type="transmembrane region" description="Helical" evidence="6">
    <location>
        <begin position="419"/>
        <end position="444"/>
    </location>
</feature>
<evidence type="ECO:0000313" key="9">
    <source>
        <dbReference type="EMBL" id="WZN40863.1"/>
    </source>
</evidence>
<protein>
    <submittedName>
        <fullName evidence="9">ABC transporter permease</fullName>
    </submittedName>
</protein>
<feature type="transmembrane region" description="Helical" evidence="6">
    <location>
        <begin position="326"/>
        <end position="348"/>
    </location>
</feature>
<keyword evidence="2" id="KW-1003">Cell membrane</keyword>
<feature type="domain" description="MacB-like periplasmic core" evidence="8">
    <location>
        <begin position="481"/>
        <end position="690"/>
    </location>
</feature>
<gene>
    <name evidence="9" type="ORF">WJU16_23145</name>
</gene>
<reference evidence="10" key="1">
    <citation type="submission" date="2024-03" db="EMBL/GenBank/DDBJ databases">
        <title>Chitinophaga horti sp. nov., isolated from garden soil.</title>
        <authorList>
            <person name="Lee D.S."/>
            <person name="Han D.M."/>
            <person name="Baek J.H."/>
            <person name="Choi D.G."/>
            <person name="Jeon J.H."/>
            <person name="Jeon C.O."/>
        </authorList>
    </citation>
    <scope>NUCLEOTIDE SEQUENCE [LARGE SCALE GENOMIC DNA]</scope>
    <source>
        <strain evidence="10">GPA1</strain>
    </source>
</reference>
<dbReference type="PANTHER" id="PTHR30572">
    <property type="entry name" value="MEMBRANE COMPONENT OF TRANSPORTER-RELATED"/>
    <property type="match status" value="1"/>
</dbReference>
<dbReference type="RefSeq" id="WP_341835728.1">
    <property type="nucleotide sequence ID" value="NZ_CP149822.1"/>
</dbReference>
<dbReference type="InterPro" id="IPR025857">
    <property type="entry name" value="MacB_PCD"/>
</dbReference>
<organism evidence="9 10">
    <name type="scientific">Chitinophaga pollutisoli</name>
    <dbReference type="NCBI Taxonomy" id="3133966"/>
    <lineage>
        <taxon>Bacteria</taxon>
        <taxon>Pseudomonadati</taxon>
        <taxon>Bacteroidota</taxon>
        <taxon>Chitinophagia</taxon>
        <taxon>Chitinophagales</taxon>
        <taxon>Chitinophagaceae</taxon>
        <taxon>Chitinophaga</taxon>
    </lineage>
</organism>
<dbReference type="Pfam" id="PF12704">
    <property type="entry name" value="MacB_PCD"/>
    <property type="match status" value="2"/>
</dbReference>
<evidence type="ECO:0000256" key="4">
    <source>
        <dbReference type="ARBA" id="ARBA00022989"/>
    </source>
</evidence>
<evidence type="ECO:0000256" key="3">
    <source>
        <dbReference type="ARBA" id="ARBA00022692"/>
    </source>
</evidence>
<feature type="domain" description="ABC3 transporter permease C-terminal" evidence="7">
    <location>
        <begin position="728"/>
        <end position="840"/>
    </location>
</feature>
<evidence type="ECO:0000256" key="2">
    <source>
        <dbReference type="ARBA" id="ARBA00022475"/>
    </source>
</evidence>
<feature type="domain" description="ABC3 transporter permease C-terminal" evidence="7">
    <location>
        <begin position="333"/>
        <end position="445"/>
    </location>
</feature>
<accession>A0ABZ2YMX3</accession>
<name>A0ABZ2YMX3_9BACT</name>
<sequence>MSAPARRLSDSGHFRPGRFPGRCAPAEPALLACRLPPPLAQLVTMLTNYIKTAKRSLLKHRFHSILNITGLATGIAFAMLVLAYVWSELQVNRGLKNASRQHILLSKWKDPNMGFELATFGNLAVALKEEYPTLVEQYYRWDGITGQVNVDGKAFREGMQVGDSTLLKMYGFEVLSGDAAHALDNAASVVITATIAEKFFGEKDVAGRTLDISNFAGKRQLFTIGAVIEEPAKNSVNSLDARNESGIFLSAAALPFFGREMNTWNNPFIVNMVELRDGVTATDLEKPIASLVRRHTGAETAAQVNVVAVPLQEFYLNSGNGLVKRMLYTLSGIALFILLMAIVNFVNLSVSRASSRMKEIGVRKALGGRRKQLIWQFLLESGMLVMLAATVGIGLYFAVKGPCGQLLGKELPGLADFPAYFIAFPFALVLLTGLAAGLYPAFVLSSMRVTDSLKGKLKSSHEKTGLRKSLVGFQYLTAAVVLVAALIITRQVQLFFSNQLGYEKSRLVSIPLPRDWTPEGYQRMQNIRGQLSQLPQVQSASLSFEIPDGNNGGSINVFGNGRDSANAITTYQLYADEYYGQTYGMQMAAGRFFNEPGHQTPVGAIVINETLSRRFGWENATAAIGQQIRVAGFSATLTVAGVVKDFHFSTMQQAVQPIVFIHPSATNIYRYMSLKLAPGAGIGEQMQAIRGKWETLMPGTPFEYKFTDEMLERMYNTELRLKYAAYTATGLALVIVLLGVTGLISFSIQKRTKEIGVRKVLGASVGGIITLFVKEFLKVIVVAMIVAIPAAYCIMNFWLNDYVYRVNITPYPFIAAFITLAAVTAVLIFVQTFRAANANPVKSLRTE</sequence>
<evidence type="ECO:0000256" key="5">
    <source>
        <dbReference type="ARBA" id="ARBA00023136"/>
    </source>
</evidence>
<keyword evidence="4 6" id="KW-1133">Transmembrane helix</keyword>
<keyword evidence="3 6" id="KW-0812">Transmembrane</keyword>
<dbReference type="InterPro" id="IPR050250">
    <property type="entry name" value="Macrolide_Exporter_MacB"/>
</dbReference>
<proteinExistence type="predicted"/>
<feature type="domain" description="MacB-like periplasmic core" evidence="8">
    <location>
        <begin position="64"/>
        <end position="289"/>
    </location>
</feature>
<comment type="subcellular location">
    <subcellularLocation>
        <location evidence="1">Cell membrane</location>
        <topology evidence="1">Multi-pass membrane protein</topology>
    </subcellularLocation>
</comment>
<dbReference type="InterPro" id="IPR003838">
    <property type="entry name" value="ABC3_permease_C"/>
</dbReference>
<feature type="transmembrane region" description="Helical" evidence="6">
    <location>
        <begin position="373"/>
        <end position="399"/>
    </location>
</feature>
<evidence type="ECO:0000256" key="1">
    <source>
        <dbReference type="ARBA" id="ARBA00004651"/>
    </source>
</evidence>
<feature type="transmembrane region" description="Helical" evidence="6">
    <location>
        <begin position="64"/>
        <end position="86"/>
    </location>
</feature>
<dbReference type="Proteomes" id="UP001485459">
    <property type="component" value="Chromosome"/>
</dbReference>
<evidence type="ECO:0000259" key="8">
    <source>
        <dbReference type="Pfam" id="PF12704"/>
    </source>
</evidence>
<keyword evidence="10" id="KW-1185">Reference proteome</keyword>
<evidence type="ECO:0000259" key="7">
    <source>
        <dbReference type="Pfam" id="PF02687"/>
    </source>
</evidence>
<dbReference type="EMBL" id="CP149822">
    <property type="protein sequence ID" value="WZN40863.1"/>
    <property type="molecule type" value="Genomic_DNA"/>
</dbReference>
<evidence type="ECO:0000313" key="10">
    <source>
        <dbReference type="Proteomes" id="UP001485459"/>
    </source>
</evidence>